<dbReference type="SMART" id="SM00062">
    <property type="entry name" value="PBPb"/>
    <property type="match status" value="1"/>
</dbReference>
<dbReference type="Pfam" id="PF00497">
    <property type="entry name" value="SBP_bac_3"/>
    <property type="match status" value="1"/>
</dbReference>
<keyword evidence="5" id="KW-1185">Reference proteome</keyword>
<gene>
    <name evidence="4" type="ORF">C7C56_010520</name>
</gene>
<dbReference type="Proteomes" id="UP000241421">
    <property type="component" value="Unassembled WGS sequence"/>
</dbReference>
<evidence type="ECO:0000256" key="2">
    <source>
        <dbReference type="SAM" id="SignalP"/>
    </source>
</evidence>
<keyword evidence="1 2" id="KW-0732">Signal</keyword>
<dbReference type="InterPro" id="IPR001638">
    <property type="entry name" value="Solute-binding_3/MltF_N"/>
</dbReference>
<dbReference type="PROSITE" id="PS51257">
    <property type="entry name" value="PROKAR_LIPOPROTEIN"/>
    <property type="match status" value="1"/>
</dbReference>
<dbReference type="OrthoDB" id="8583266at2"/>
<evidence type="ECO:0000259" key="3">
    <source>
        <dbReference type="SMART" id="SM00062"/>
    </source>
</evidence>
<sequence length="257" mass="27852">MKLMRFLSKMALPGVLVLGCAATAAHAHSPAEGAPLLLVNAPYPPYVNPPGDPTGEGIDVEIAREALRRGGYTVALRVVPWKRALAMLERGEADFTTTISRSGDRNRYLAWSPGYRNSVRYRFYGRKGGKVTLRKLSDLDGRNLGLTVGFFYPPAITDRLGVSLQTGASVTQTVRMLDAGRADFIVVNGLAGAWEIKRLGLGEKLELQPLVFASDSPTYMAFSKGRDHALPLAAMSAGLKSMEKDGSLARIEKKYAP</sequence>
<comment type="caution">
    <text evidence="4">The sequence shown here is derived from an EMBL/GenBank/DDBJ whole genome shotgun (WGS) entry which is preliminary data.</text>
</comment>
<dbReference type="PANTHER" id="PTHR35936">
    <property type="entry name" value="MEMBRANE-BOUND LYTIC MUREIN TRANSGLYCOSYLASE F"/>
    <property type="match status" value="1"/>
</dbReference>
<dbReference type="SUPFAM" id="SSF53850">
    <property type="entry name" value="Periplasmic binding protein-like II"/>
    <property type="match status" value="1"/>
</dbReference>
<name>A0A2U2HMQ8_9BURK</name>
<feature type="chain" id="PRO_5015651337" description="Solute-binding protein family 3/N-terminal domain-containing protein" evidence="2">
    <location>
        <begin position="28"/>
        <end position="257"/>
    </location>
</feature>
<dbReference type="AlphaFoldDB" id="A0A2U2HMQ8"/>
<dbReference type="EMBL" id="PXWF02000155">
    <property type="protein sequence ID" value="PWF48732.1"/>
    <property type="molecule type" value="Genomic_DNA"/>
</dbReference>
<feature type="domain" description="Solute-binding protein family 3/N-terminal" evidence="3">
    <location>
        <begin position="42"/>
        <end position="257"/>
    </location>
</feature>
<feature type="signal peptide" evidence="2">
    <location>
        <begin position="1"/>
        <end position="27"/>
    </location>
</feature>
<reference evidence="4 5" key="1">
    <citation type="submission" date="2018-04" db="EMBL/GenBank/DDBJ databases">
        <title>Massilia violaceinigra sp. nov., a novel purple-pigmented bacterium isolated from Tianshan glacier, Xinjiang, China.</title>
        <authorList>
            <person name="Wang H."/>
        </authorList>
    </citation>
    <scope>NUCLEOTIDE SEQUENCE [LARGE SCALE GENOMIC DNA]</scope>
    <source>
        <strain evidence="4 5">B448-2</strain>
    </source>
</reference>
<evidence type="ECO:0000313" key="4">
    <source>
        <dbReference type="EMBL" id="PWF48732.1"/>
    </source>
</evidence>
<proteinExistence type="predicted"/>
<dbReference type="Gene3D" id="3.40.190.10">
    <property type="entry name" value="Periplasmic binding protein-like II"/>
    <property type="match status" value="2"/>
</dbReference>
<accession>A0A2U2HMQ8</accession>
<dbReference type="PANTHER" id="PTHR35936:SF25">
    <property type="entry name" value="ABC TRANSPORTER SUBSTRATE-BINDING PROTEIN"/>
    <property type="match status" value="1"/>
</dbReference>
<evidence type="ECO:0000256" key="1">
    <source>
        <dbReference type="ARBA" id="ARBA00022729"/>
    </source>
</evidence>
<organism evidence="4 5">
    <name type="scientific">Massilia glaciei</name>
    <dbReference type="NCBI Taxonomy" id="1524097"/>
    <lineage>
        <taxon>Bacteria</taxon>
        <taxon>Pseudomonadati</taxon>
        <taxon>Pseudomonadota</taxon>
        <taxon>Betaproteobacteria</taxon>
        <taxon>Burkholderiales</taxon>
        <taxon>Oxalobacteraceae</taxon>
        <taxon>Telluria group</taxon>
        <taxon>Massilia</taxon>
    </lineage>
</organism>
<evidence type="ECO:0000313" key="5">
    <source>
        <dbReference type="Proteomes" id="UP000241421"/>
    </source>
</evidence>
<protein>
    <recommendedName>
        <fullName evidence="3">Solute-binding protein family 3/N-terminal domain-containing protein</fullName>
    </recommendedName>
</protein>